<gene>
    <name evidence="1" type="ORF">Bca52824_044284</name>
</gene>
<evidence type="ECO:0000313" key="2">
    <source>
        <dbReference type="Proteomes" id="UP000886595"/>
    </source>
</evidence>
<dbReference type="EMBL" id="JAAMPC010000009">
    <property type="protein sequence ID" value="KAG2297615.1"/>
    <property type="molecule type" value="Genomic_DNA"/>
</dbReference>
<sequence>MTEQSRSSTDRSRRRRFSEIDYSFGEHYHFRSQVPFISFEDRLQKIRLLFSNTVPTIGGYPRRHHNEEAAIGVVREFISNKPFNDEGALIRRYVFKFTPSVINRLMMTPYAEHSFEWKEVDLKQAISHLTGGQCSGWTGFNLNALLNPFQALYRVCELNWLPGPDSDSMIKTDSAFYMLFPIATRLTLVILCMSK</sequence>
<reference evidence="1 2" key="1">
    <citation type="submission" date="2020-02" db="EMBL/GenBank/DDBJ databases">
        <authorList>
            <person name="Ma Q."/>
            <person name="Huang Y."/>
            <person name="Song X."/>
            <person name="Pei D."/>
        </authorList>
    </citation>
    <scope>NUCLEOTIDE SEQUENCE [LARGE SCALE GENOMIC DNA]</scope>
    <source>
        <strain evidence="1">Sxm20200214</strain>
        <tissue evidence="1">Leaf</tissue>
    </source>
</reference>
<dbReference type="AlphaFoldDB" id="A0A8X7UZ46"/>
<proteinExistence type="predicted"/>
<evidence type="ECO:0000313" key="1">
    <source>
        <dbReference type="EMBL" id="KAG2297615.1"/>
    </source>
</evidence>
<dbReference type="OrthoDB" id="1425037at2759"/>
<organism evidence="1 2">
    <name type="scientific">Brassica carinata</name>
    <name type="common">Ethiopian mustard</name>
    <name type="synonym">Abyssinian cabbage</name>
    <dbReference type="NCBI Taxonomy" id="52824"/>
    <lineage>
        <taxon>Eukaryota</taxon>
        <taxon>Viridiplantae</taxon>
        <taxon>Streptophyta</taxon>
        <taxon>Embryophyta</taxon>
        <taxon>Tracheophyta</taxon>
        <taxon>Spermatophyta</taxon>
        <taxon>Magnoliopsida</taxon>
        <taxon>eudicotyledons</taxon>
        <taxon>Gunneridae</taxon>
        <taxon>Pentapetalae</taxon>
        <taxon>rosids</taxon>
        <taxon>malvids</taxon>
        <taxon>Brassicales</taxon>
        <taxon>Brassicaceae</taxon>
        <taxon>Brassiceae</taxon>
        <taxon>Brassica</taxon>
    </lineage>
</organism>
<accession>A0A8X7UZ46</accession>
<comment type="caution">
    <text evidence="1">The sequence shown here is derived from an EMBL/GenBank/DDBJ whole genome shotgun (WGS) entry which is preliminary data.</text>
</comment>
<dbReference type="Proteomes" id="UP000886595">
    <property type="component" value="Unassembled WGS sequence"/>
</dbReference>
<name>A0A8X7UZ46_BRACI</name>
<keyword evidence="2" id="KW-1185">Reference proteome</keyword>
<protein>
    <submittedName>
        <fullName evidence="1">Uncharacterized protein</fullName>
    </submittedName>
</protein>